<sequence>MLTLAKDSLKTDAVTITYNRQIARNYECDRKIEAKRLDDLVKLIFEHTAGEGRILDLGCGTGVFTTLLDGRLPMAVTGADNSEEMLAIARSKPEGRGIDWHKEDAVKLSYENESFDVVFMSNLLHHFNNPLDVIQQCARVLKPGGLLLNHFGALEDIIKDPDHKFFEKASELDVRRTPARIQMEYLLKSAGLTGIGSDKNTYKLCNSAAERVKMVESKYISVFHLMDQMSFQRGLSRLRRYAEANQFDPWLREITVTTTFGIKPC</sequence>
<dbReference type="Proteomes" id="UP000664277">
    <property type="component" value="Unassembled WGS sequence"/>
</dbReference>
<name>A0A8J7TP12_9BACT</name>
<dbReference type="GO" id="GO:0008757">
    <property type="term" value="F:S-adenosylmethionine-dependent methyltransferase activity"/>
    <property type="evidence" value="ECO:0007669"/>
    <property type="project" value="InterPro"/>
</dbReference>
<feature type="domain" description="Methyltransferase type 11" evidence="1">
    <location>
        <begin position="55"/>
        <end position="148"/>
    </location>
</feature>
<gene>
    <name evidence="2" type="ORF">J0M35_14430</name>
</gene>
<dbReference type="PANTHER" id="PTHR43591">
    <property type="entry name" value="METHYLTRANSFERASE"/>
    <property type="match status" value="1"/>
</dbReference>
<reference evidence="2" key="1">
    <citation type="submission" date="2021-02" db="EMBL/GenBank/DDBJ databases">
        <title>Genome-Resolved Metagenomics of a Microbial Community Performing Photosynthetic Biological Nutrient Removal.</title>
        <authorList>
            <person name="Mcdaniel E.A."/>
        </authorList>
    </citation>
    <scope>NUCLEOTIDE SEQUENCE</scope>
    <source>
        <strain evidence="2">UWPOB_OBS1</strain>
    </source>
</reference>
<dbReference type="AlphaFoldDB" id="A0A8J7TP12"/>
<dbReference type="Pfam" id="PF08241">
    <property type="entry name" value="Methyltransf_11"/>
    <property type="match status" value="1"/>
</dbReference>
<evidence type="ECO:0000313" key="3">
    <source>
        <dbReference type="Proteomes" id="UP000664277"/>
    </source>
</evidence>
<dbReference type="PANTHER" id="PTHR43591:SF110">
    <property type="entry name" value="RHODANESE DOMAIN-CONTAINING PROTEIN"/>
    <property type="match status" value="1"/>
</dbReference>
<evidence type="ECO:0000259" key="1">
    <source>
        <dbReference type="Pfam" id="PF08241"/>
    </source>
</evidence>
<keyword evidence="2" id="KW-0489">Methyltransferase</keyword>
<dbReference type="SUPFAM" id="SSF53335">
    <property type="entry name" value="S-adenosyl-L-methionine-dependent methyltransferases"/>
    <property type="match status" value="1"/>
</dbReference>
<protein>
    <submittedName>
        <fullName evidence="2">Methyltransferase domain-containing protein</fullName>
    </submittedName>
</protein>
<comment type="caution">
    <text evidence="2">The sequence shown here is derived from an EMBL/GenBank/DDBJ whole genome shotgun (WGS) entry which is preliminary data.</text>
</comment>
<proteinExistence type="predicted"/>
<evidence type="ECO:0000313" key="2">
    <source>
        <dbReference type="EMBL" id="MBN8661558.1"/>
    </source>
</evidence>
<accession>A0A8J7TP12</accession>
<dbReference type="InterPro" id="IPR029063">
    <property type="entry name" value="SAM-dependent_MTases_sf"/>
</dbReference>
<dbReference type="GO" id="GO:0032259">
    <property type="term" value="P:methylation"/>
    <property type="evidence" value="ECO:0007669"/>
    <property type="project" value="UniProtKB-KW"/>
</dbReference>
<organism evidence="2 3">
    <name type="scientific">Candidatus Obscuribacter phosphatis</name>
    <dbReference type="NCBI Taxonomy" id="1906157"/>
    <lineage>
        <taxon>Bacteria</taxon>
        <taxon>Bacillati</taxon>
        <taxon>Candidatus Melainabacteria</taxon>
        <taxon>Candidatus Obscuribacterales</taxon>
        <taxon>Candidatus Obscuribacteraceae</taxon>
        <taxon>Candidatus Obscuribacter</taxon>
    </lineage>
</organism>
<dbReference type="Gene3D" id="3.40.50.150">
    <property type="entry name" value="Vaccinia Virus protein VP39"/>
    <property type="match status" value="1"/>
</dbReference>
<dbReference type="CDD" id="cd02440">
    <property type="entry name" value="AdoMet_MTases"/>
    <property type="match status" value="1"/>
</dbReference>
<dbReference type="InterPro" id="IPR013216">
    <property type="entry name" value="Methyltransf_11"/>
</dbReference>
<keyword evidence="2" id="KW-0808">Transferase</keyword>
<dbReference type="EMBL" id="JAFLCK010000021">
    <property type="protein sequence ID" value="MBN8661558.1"/>
    <property type="molecule type" value="Genomic_DNA"/>
</dbReference>